<reference evidence="1 2" key="1">
    <citation type="journal article" date="2018" name="PLoS Genet.">
        <title>Population sequencing reveals clonal diversity and ancestral inbreeding in the grapevine cultivar Chardonnay.</title>
        <authorList>
            <person name="Roach M.J."/>
            <person name="Johnson D.L."/>
            <person name="Bohlmann J."/>
            <person name="van Vuuren H.J."/>
            <person name="Jones S.J."/>
            <person name="Pretorius I.S."/>
            <person name="Schmidt S.A."/>
            <person name="Borneman A.R."/>
        </authorList>
    </citation>
    <scope>NUCLEOTIDE SEQUENCE [LARGE SCALE GENOMIC DNA]</scope>
    <source>
        <strain evidence="2">cv. Chardonnay</strain>
        <tissue evidence="1">Leaf</tissue>
    </source>
</reference>
<evidence type="ECO:0000313" key="1">
    <source>
        <dbReference type="EMBL" id="RVW73134.1"/>
    </source>
</evidence>
<dbReference type="EMBL" id="QGNW01000399">
    <property type="protein sequence ID" value="RVW73134.1"/>
    <property type="molecule type" value="Genomic_DNA"/>
</dbReference>
<organism evidence="1 2">
    <name type="scientific">Vitis vinifera</name>
    <name type="common">Grape</name>
    <dbReference type="NCBI Taxonomy" id="29760"/>
    <lineage>
        <taxon>Eukaryota</taxon>
        <taxon>Viridiplantae</taxon>
        <taxon>Streptophyta</taxon>
        <taxon>Embryophyta</taxon>
        <taxon>Tracheophyta</taxon>
        <taxon>Spermatophyta</taxon>
        <taxon>Magnoliopsida</taxon>
        <taxon>eudicotyledons</taxon>
        <taxon>Gunneridae</taxon>
        <taxon>Pentapetalae</taxon>
        <taxon>rosids</taxon>
        <taxon>Vitales</taxon>
        <taxon>Vitaceae</taxon>
        <taxon>Viteae</taxon>
        <taxon>Vitis</taxon>
    </lineage>
</organism>
<proteinExistence type="predicted"/>
<accession>A0A438GLT4</accession>
<gene>
    <name evidence="1" type="ORF">CK203_060270</name>
</gene>
<comment type="caution">
    <text evidence="1">The sequence shown here is derived from an EMBL/GenBank/DDBJ whole genome shotgun (WGS) entry which is preliminary data.</text>
</comment>
<dbReference type="Proteomes" id="UP000288805">
    <property type="component" value="Unassembled WGS sequence"/>
</dbReference>
<protein>
    <submittedName>
        <fullName evidence="1">Uncharacterized protein</fullName>
    </submittedName>
</protein>
<sequence>MPIRGTICSYLFVAFRQSMVPDISEVVPQLPLHHIQEVFGLRSDLRF</sequence>
<dbReference type="AlphaFoldDB" id="A0A438GLT4"/>
<name>A0A438GLT4_VITVI</name>
<evidence type="ECO:0000313" key="2">
    <source>
        <dbReference type="Proteomes" id="UP000288805"/>
    </source>
</evidence>